<dbReference type="EMBL" id="JXUW01000032">
    <property type="protein sequence ID" value="KJE75692.1"/>
    <property type="molecule type" value="Genomic_DNA"/>
</dbReference>
<feature type="region of interest" description="Disordered" evidence="1">
    <location>
        <begin position="121"/>
        <end position="147"/>
    </location>
</feature>
<sequence>MLWMGYVVPAVITTITPSDSLLAASHFPGAPVIDRFAPGLRFDQGQGGPLQFPRQLCVRSTSRDAREGSSTPAPDSLVSSVAFVKTTQTRLPLTPAFASSLYDALRTRFMLGDRTFGPPRFDPDISIKPGGFPTKDSGVSLDRTRTG</sequence>
<evidence type="ECO:0000313" key="2">
    <source>
        <dbReference type="EMBL" id="KJE75692.1"/>
    </source>
</evidence>
<evidence type="ECO:0000256" key="1">
    <source>
        <dbReference type="SAM" id="MobiDB-lite"/>
    </source>
</evidence>
<name>A0A0D8FTV5_9ACTN</name>
<reference evidence="2 3" key="1">
    <citation type="submission" date="2015-01" db="EMBL/GenBank/DDBJ databases">
        <title>Draft genome of the acidophilic iron oxidizer Ferrimicrobium acidiphilum strain T23.</title>
        <authorList>
            <person name="Poehlein A."/>
            <person name="Eisen S."/>
            <person name="Schloemann M."/>
            <person name="Johnson B.D."/>
            <person name="Daniel R."/>
            <person name="Muehling M."/>
        </authorList>
    </citation>
    <scope>NUCLEOTIDE SEQUENCE [LARGE SCALE GENOMIC DNA]</scope>
    <source>
        <strain evidence="2 3">T23</strain>
    </source>
</reference>
<proteinExistence type="predicted"/>
<accession>A0A0D8FTV5</accession>
<gene>
    <name evidence="2" type="ORF">FEAC_25920</name>
</gene>
<dbReference type="AlphaFoldDB" id="A0A0D8FTV5"/>
<evidence type="ECO:0000313" key="3">
    <source>
        <dbReference type="Proteomes" id="UP000032336"/>
    </source>
</evidence>
<dbReference type="Proteomes" id="UP000032336">
    <property type="component" value="Unassembled WGS sequence"/>
</dbReference>
<organism evidence="2 3">
    <name type="scientific">Ferrimicrobium acidiphilum DSM 19497</name>
    <dbReference type="NCBI Taxonomy" id="1121877"/>
    <lineage>
        <taxon>Bacteria</taxon>
        <taxon>Bacillati</taxon>
        <taxon>Actinomycetota</taxon>
        <taxon>Acidimicrobiia</taxon>
        <taxon>Acidimicrobiales</taxon>
        <taxon>Acidimicrobiaceae</taxon>
        <taxon>Ferrimicrobium</taxon>
    </lineage>
</organism>
<comment type="caution">
    <text evidence="2">The sequence shown here is derived from an EMBL/GenBank/DDBJ whole genome shotgun (WGS) entry which is preliminary data.</text>
</comment>
<protein>
    <submittedName>
        <fullName evidence="2">Uncharacterized protein</fullName>
    </submittedName>
</protein>
<dbReference type="STRING" id="1121877.FEAC_25920"/>
<keyword evidence="3" id="KW-1185">Reference proteome</keyword>